<dbReference type="InterPro" id="IPR011990">
    <property type="entry name" value="TPR-like_helical_dom_sf"/>
</dbReference>
<dbReference type="Pfam" id="PF12688">
    <property type="entry name" value="TPR_5"/>
    <property type="match status" value="1"/>
</dbReference>
<dbReference type="InterPro" id="IPR041656">
    <property type="entry name" value="TPR_5"/>
</dbReference>
<dbReference type="EMBL" id="JAHBCL010000042">
    <property type="protein sequence ID" value="MBS7528485.1"/>
    <property type="molecule type" value="Genomic_DNA"/>
</dbReference>
<dbReference type="Proteomes" id="UP000746471">
    <property type="component" value="Unassembled WGS sequence"/>
</dbReference>
<comment type="caution">
    <text evidence="2">The sequence shown here is derived from an EMBL/GenBank/DDBJ whole genome shotgun (WGS) entry which is preliminary data.</text>
</comment>
<feature type="domain" description="Tetratrico peptide repeat group 5" evidence="1">
    <location>
        <begin position="37"/>
        <end position="151"/>
    </location>
</feature>
<reference evidence="2 3" key="1">
    <citation type="submission" date="2021-05" db="EMBL/GenBank/DDBJ databases">
        <title>Fusibacter ferrireducens sp. nov., an anaerobic, sulfur- and Fe-reducing bacterium isolated from the mangrove sediment.</title>
        <authorList>
            <person name="Qiu D."/>
        </authorList>
    </citation>
    <scope>NUCLEOTIDE SEQUENCE [LARGE SCALE GENOMIC DNA]</scope>
    <source>
        <strain evidence="2 3">DSM 12116</strain>
    </source>
</reference>
<evidence type="ECO:0000313" key="3">
    <source>
        <dbReference type="Proteomes" id="UP000746471"/>
    </source>
</evidence>
<gene>
    <name evidence="2" type="ORF">KHM83_17495</name>
</gene>
<evidence type="ECO:0000313" key="2">
    <source>
        <dbReference type="EMBL" id="MBS7528485.1"/>
    </source>
</evidence>
<name>A0ABS5PTI2_9FIRM</name>
<proteinExistence type="predicted"/>
<dbReference type="Gene3D" id="1.25.40.10">
    <property type="entry name" value="Tetratricopeptide repeat domain"/>
    <property type="match status" value="2"/>
</dbReference>
<dbReference type="RefSeq" id="WP_213238343.1">
    <property type="nucleotide sequence ID" value="NZ_JAHBCL010000042.1"/>
</dbReference>
<accession>A0ABS5PTI2</accession>
<organism evidence="2 3">
    <name type="scientific">Fusibacter paucivorans</name>
    <dbReference type="NCBI Taxonomy" id="76009"/>
    <lineage>
        <taxon>Bacteria</taxon>
        <taxon>Bacillati</taxon>
        <taxon>Bacillota</taxon>
        <taxon>Clostridia</taxon>
        <taxon>Eubacteriales</taxon>
        <taxon>Eubacteriales Family XII. Incertae Sedis</taxon>
        <taxon>Fusibacter</taxon>
    </lineage>
</organism>
<protein>
    <submittedName>
        <fullName evidence="2">Tetratricopeptide repeat protein</fullName>
    </submittedName>
</protein>
<evidence type="ECO:0000259" key="1">
    <source>
        <dbReference type="Pfam" id="PF12688"/>
    </source>
</evidence>
<keyword evidence="3" id="KW-1185">Reference proteome</keyword>
<dbReference type="SUPFAM" id="SSF48452">
    <property type="entry name" value="TPR-like"/>
    <property type="match status" value="1"/>
</dbReference>
<sequence>MKTLENAIHLRKNGKTDEAIVMLKALIAEEPENAAINYQLAWCCDVKGLEKEAVPYYEKAIAVGLPEADQIEAIIGLGSTYRAIGAYEKSKALLQQGVKTYDNNALKVFLAMTLYNLGEYEQSVGTLLKLLAETSSDKSIGQFKKAIHFYSEHLNDTL</sequence>